<dbReference type="Gene3D" id="1.10.3210.10">
    <property type="entry name" value="Hypothetical protein af1432"/>
    <property type="match status" value="1"/>
</dbReference>
<dbReference type="Pfam" id="PF01966">
    <property type="entry name" value="HD"/>
    <property type="match status" value="1"/>
</dbReference>
<dbReference type="Pfam" id="PF19276">
    <property type="entry name" value="HD_assoc_2"/>
    <property type="match status" value="1"/>
</dbReference>
<dbReference type="GO" id="GO:0008832">
    <property type="term" value="F:dGTPase activity"/>
    <property type="evidence" value="ECO:0007669"/>
    <property type="project" value="TreeGrafter"/>
</dbReference>
<dbReference type="AlphaFoldDB" id="A0A1H4A804"/>
<keyword evidence="3" id="KW-1185">Reference proteome</keyword>
<dbReference type="PROSITE" id="PS51831">
    <property type="entry name" value="HD"/>
    <property type="match status" value="1"/>
</dbReference>
<dbReference type="SMART" id="SM00471">
    <property type="entry name" value="HDc"/>
    <property type="match status" value="1"/>
</dbReference>
<feature type="domain" description="HD" evidence="1">
    <location>
        <begin position="56"/>
        <end position="168"/>
    </location>
</feature>
<evidence type="ECO:0000259" key="1">
    <source>
        <dbReference type="PROSITE" id="PS51831"/>
    </source>
</evidence>
<dbReference type="CDD" id="cd00077">
    <property type="entry name" value="HDc"/>
    <property type="match status" value="1"/>
</dbReference>
<name>A0A1H4A804_9BACT</name>
<dbReference type="GO" id="GO:0006203">
    <property type="term" value="P:dGTP catabolic process"/>
    <property type="evidence" value="ECO:0007669"/>
    <property type="project" value="TreeGrafter"/>
</dbReference>
<dbReference type="EMBL" id="FNQY01000013">
    <property type="protein sequence ID" value="SEA32030.1"/>
    <property type="molecule type" value="Genomic_DNA"/>
</dbReference>
<organism evidence="2 3">
    <name type="scientific">Arachidicoccus rhizosphaerae</name>
    <dbReference type="NCBI Taxonomy" id="551991"/>
    <lineage>
        <taxon>Bacteria</taxon>
        <taxon>Pseudomonadati</taxon>
        <taxon>Bacteroidota</taxon>
        <taxon>Chitinophagia</taxon>
        <taxon>Chitinophagales</taxon>
        <taxon>Chitinophagaceae</taxon>
        <taxon>Arachidicoccus</taxon>
    </lineage>
</organism>
<dbReference type="PANTHER" id="PTHR11373:SF4">
    <property type="entry name" value="DEOXYNUCLEOSIDE TRIPHOSPHATE TRIPHOSPHOHYDROLASE SAMHD1"/>
    <property type="match status" value="1"/>
</dbReference>
<dbReference type="RefSeq" id="WP_091398770.1">
    <property type="nucleotide sequence ID" value="NZ_FNQY01000013.1"/>
</dbReference>
<dbReference type="InterPro" id="IPR006674">
    <property type="entry name" value="HD_domain"/>
</dbReference>
<evidence type="ECO:0000313" key="3">
    <source>
        <dbReference type="Proteomes" id="UP000199041"/>
    </source>
</evidence>
<proteinExistence type="predicted"/>
<dbReference type="SUPFAM" id="SSF109604">
    <property type="entry name" value="HD-domain/PDEase-like"/>
    <property type="match status" value="1"/>
</dbReference>
<dbReference type="PANTHER" id="PTHR11373">
    <property type="entry name" value="DEOXYNUCLEOSIDE TRIPHOSPHATE TRIPHOSPHOHYDROLASE"/>
    <property type="match status" value="1"/>
</dbReference>
<dbReference type="InterPro" id="IPR003607">
    <property type="entry name" value="HD/PDEase_dom"/>
</dbReference>
<reference evidence="2 3" key="1">
    <citation type="submission" date="2016-10" db="EMBL/GenBank/DDBJ databases">
        <authorList>
            <person name="de Groot N.N."/>
        </authorList>
    </citation>
    <scope>NUCLEOTIDE SEQUENCE [LARGE SCALE GENOMIC DNA]</scope>
    <source>
        <strain evidence="2 3">Vu-144</strain>
    </source>
</reference>
<dbReference type="InterPro" id="IPR050135">
    <property type="entry name" value="dGTPase-like"/>
</dbReference>
<protein>
    <recommendedName>
        <fullName evidence="1">HD domain-containing protein</fullName>
    </recommendedName>
</protein>
<evidence type="ECO:0000313" key="2">
    <source>
        <dbReference type="EMBL" id="SEA32030.1"/>
    </source>
</evidence>
<dbReference type="STRING" id="551991.SAMN05192529_113111"/>
<dbReference type="OrthoDB" id="9803619at2"/>
<gene>
    <name evidence="2" type="ORF">SAMN05192529_113111</name>
</gene>
<sequence>MKKPTRKIINDPVHGFITINHPLVFKIIEHPYFQRLRRIKQMAMASLVYPGAVHTRLHHALGAYHLMCIAVSELKDKKIAITAEEELAVKCAILLHDIGHGPFSHALEHMLVRGVHHEDLSLQIMQALNEEFEGALDLTIDIFTGKYHKPFLHQLISGQLDMDRMDYLSRDSFFTGVSEGVIGYGRILKMLSVDHDQLVIEEKGIHSVEKFLIARRQMYWQVYLHKTVIAAEKMMVKILQRARMLYDQGDQDIIVSAPLDYFFVEFNGKMDKASLDRFCKLDDGDIESAIKKWSTHPDPVISRLSNHLLNRKLFKCQLQGHPFDPEFIGEKQQKAIKKYHLSQDQLDYFVFTGDAVNTTYQIGDENILLLSKDGSVQEISHVENALIQGALSTPIKKFYICYPKK</sequence>
<dbReference type="InterPro" id="IPR045509">
    <property type="entry name" value="HD_assoc_2"/>
</dbReference>
<accession>A0A1H4A804</accession>
<dbReference type="Proteomes" id="UP000199041">
    <property type="component" value="Unassembled WGS sequence"/>
</dbReference>